<keyword evidence="2" id="KW-0813">Transport</keyword>
<dbReference type="PROSITE" id="PS51257">
    <property type="entry name" value="PROKAR_LIPOPROTEIN"/>
    <property type="match status" value="1"/>
</dbReference>
<dbReference type="EMBL" id="JASGBQ010000009">
    <property type="protein sequence ID" value="MDI9242244.1"/>
    <property type="molecule type" value="Genomic_DNA"/>
</dbReference>
<evidence type="ECO:0000256" key="6">
    <source>
        <dbReference type="SAM" id="SignalP"/>
    </source>
</evidence>
<name>A0AAP4EX66_9FIRM</name>
<dbReference type="AlphaFoldDB" id="A0AAP4EX66"/>
<feature type="compositionally biased region" description="Basic and acidic residues" evidence="5">
    <location>
        <begin position="27"/>
        <end position="45"/>
    </location>
</feature>
<dbReference type="PRINTS" id="PR00337">
    <property type="entry name" value="LEUILEVALBP"/>
</dbReference>
<evidence type="ECO:0000256" key="3">
    <source>
        <dbReference type="ARBA" id="ARBA00022729"/>
    </source>
</evidence>
<evidence type="ECO:0000259" key="7">
    <source>
        <dbReference type="Pfam" id="PF13458"/>
    </source>
</evidence>
<dbReference type="InterPro" id="IPR051010">
    <property type="entry name" value="BCAA_transport"/>
</dbReference>
<dbReference type="RefSeq" id="WP_283230693.1">
    <property type="nucleotide sequence ID" value="NZ_JASGBQ010000009.1"/>
</dbReference>
<organism evidence="8 9">
    <name type="scientific">Fusibacillus kribbianus</name>
    <dbReference type="NCBI Taxonomy" id="3044208"/>
    <lineage>
        <taxon>Bacteria</taxon>
        <taxon>Bacillati</taxon>
        <taxon>Bacillota</taxon>
        <taxon>Clostridia</taxon>
        <taxon>Lachnospirales</taxon>
        <taxon>Lachnospiraceae</taxon>
        <taxon>Fusibacillus</taxon>
    </lineage>
</organism>
<evidence type="ECO:0000256" key="5">
    <source>
        <dbReference type="SAM" id="MobiDB-lite"/>
    </source>
</evidence>
<dbReference type="InterPro" id="IPR000709">
    <property type="entry name" value="Leu_Ile_Val-bd"/>
</dbReference>
<evidence type="ECO:0000313" key="8">
    <source>
        <dbReference type="EMBL" id="MDI9242244.1"/>
    </source>
</evidence>
<dbReference type="PANTHER" id="PTHR30483">
    <property type="entry name" value="LEUCINE-SPECIFIC-BINDING PROTEIN"/>
    <property type="match status" value="1"/>
</dbReference>
<dbReference type="GO" id="GO:0006865">
    <property type="term" value="P:amino acid transport"/>
    <property type="evidence" value="ECO:0007669"/>
    <property type="project" value="UniProtKB-KW"/>
</dbReference>
<proteinExistence type="inferred from homology"/>
<sequence>MKKRIFSLILAVAMVMSLAACGSSKETAKDDTKAAETTKAAEKSDGTQAAASGDTGAIKLALVGPLTGNNAYAGEAMFNGAKMVIDEYNAAGGYNGTPVTYDEYDTKADANEGTMIAQKLATDKDLTATIGPWSSTVGLAMSPIIDEAGIIMYATSPSHADLTKSSEWIIRQTPLAATLAYGCADTLLEAGYKKGVYLYDNTNEGATKGSELFEERFTAGGGEVIVEGYAAGTKDFTPLMTKYKSDNIEFICMYGATADSALICTQARDMDLDCLIQVNSMALNDEFNQLIAGLEEIYCCDSYAADYPDEEFQKFVSKYEDLYGEKPIVHGYFGYCAAKRLLATIEEYGLDDMTEVRDALRNGTQETELGTLEFIDGDADRPTIWSKYDVADGVFHAVTEIPAAK</sequence>
<feature type="chain" id="PRO_5042868582" evidence="6">
    <location>
        <begin position="23"/>
        <end position="405"/>
    </location>
</feature>
<keyword evidence="3 6" id="KW-0732">Signal</keyword>
<dbReference type="InterPro" id="IPR028081">
    <property type="entry name" value="Leu-bd"/>
</dbReference>
<feature type="signal peptide" evidence="6">
    <location>
        <begin position="1"/>
        <end position="22"/>
    </location>
</feature>
<dbReference type="Proteomes" id="UP001300383">
    <property type="component" value="Unassembled WGS sequence"/>
</dbReference>
<dbReference type="Gene3D" id="3.40.50.2300">
    <property type="match status" value="2"/>
</dbReference>
<evidence type="ECO:0000256" key="1">
    <source>
        <dbReference type="ARBA" id="ARBA00010062"/>
    </source>
</evidence>
<evidence type="ECO:0000256" key="4">
    <source>
        <dbReference type="ARBA" id="ARBA00022970"/>
    </source>
</evidence>
<dbReference type="PANTHER" id="PTHR30483:SF6">
    <property type="entry name" value="PERIPLASMIC BINDING PROTEIN OF ABC TRANSPORTER FOR NATURAL AMINO ACIDS"/>
    <property type="match status" value="1"/>
</dbReference>
<reference evidence="8 9" key="1">
    <citation type="submission" date="2023-05" db="EMBL/GenBank/DDBJ databases">
        <title>[ruminococcus] sp. nov., isolated from a pig farm feces dump.</title>
        <authorList>
            <person name="Chang Y.-H."/>
        </authorList>
    </citation>
    <scope>NUCLEOTIDE SEQUENCE [LARGE SCALE GENOMIC DNA]</scope>
    <source>
        <strain evidence="8 9">YH-rum2234</strain>
    </source>
</reference>
<evidence type="ECO:0000313" key="9">
    <source>
        <dbReference type="Proteomes" id="UP001300383"/>
    </source>
</evidence>
<feature type="domain" description="Leucine-binding protein" evidence="7">
    <location>
        <begin position="58"/>
        <end position="375"/>
    </location>
</feature>
<comment type="similarity">
    <text evidence="1">Belongs to the leucine-binding protein family.</text>
</comment>
<dbReference type="SUPFAM" id="SSF53822">
    <property type="entry name" value="Periplasmic binding protein-like I"/>
    <property type="match status" value="1"/>
</dbReference>
<keyword evidence="4" id="KW-0029">Amino-acid transport</keyword>
<feature type="region of interest" description="Disordered" evidence="5">
    <location>
        <begin position="27"/>
        <end position="51"/>
    </location>
</feature>
<keyword evidence="9" id="KW-1185">Reference proteome</keyword>
<dbReference type="InterPro" id="IPR028082">
    <property type="entry name" value="Peripla_BP_I"/>
</dbReference>
<comment type="caution">
    <text evidence="8">The sequence shown here is derived from an EMBL/GenBank/DDBJ whole genome shotgun (WGS) entry which is preliminary data.</text>
</comment>
<protein>
    <submittedName>
        <fullName evidence="8">ABC transporter substrate-binding protein</fullName>
    </submittedName>
</protein>
<accession>A0AAP4EX66</accession>
<evidence type="ECO:0000256" key="2">
    <source>
        <dbReference type="ARBA" id="ARBA00022448"/>
    </source>
</evidence>
<dbReference type="Pfam" id="PF13458">
    <property type="entry name" value="Peripla_BP_6"/>
    <property type="match status" value="1"/>
</dbReference>
<gene>
    <name evidence="8" type="ORF">QJ036_07090</name>
</gene>